<protein>
    <submittedName>
        <fullName evidence="1">Uncharacterized protein</fullName>
    </submittedName>
</protein>
<dbReference type="EMBL" id="RDQH01000338">
    <property type="protein sequence ID" value="RXH81871.1"/>
    <property type="molecule type" value="Genomic_DNA"/>
</dbReference>
<organism evidence="1 2">
    <name type="scientific">Malus domestica</name>
    <name type="common">Apple</name>
    <name type="synonym">Pyrus malus</name>
    <dbReference type="NCBI Taxonomy" id="3750"/>
    <lineage>
        <taxon>Eukaryota</taxon>
        <taxon>Viridiplantae</taxon>
        <taxon>Streptophyta</taxon>
        <taxon>Embryophyta</taxon>
        <taxon>Tracheophyta</taxon>
        <taxon>Spermatophyta</taxon>
        <taxon>Magnoliopsida</taxon>
        <taxon>eudicotyledons</taxon>
        <taxon>Gunneridae</taxon>
        <taxon>Pentapetalae</taxon>
        <taxon>rosids</taxon>
        <taxon>fabids</taxon>
        <taxon>Rosales</taxon>
        <taxon>Rosaceae</taxon>
        <taxon>Amygdaloideae</taxon>
        <taxon>Maleae</taxon>
        <taxon>Malus</taxon>
    </lineage>
</organism>
<comment type="caution">
    <text evidence="1">The sequence shown here is derived from an EMBL/GenBank/DDBJ whole genome shotgun (WGS) entry which is preliminary data.</text>
</comment>
<dbReference type="Proteomes" id="UP000290289">
    <property type="component" value="Chromosome 12"/>
</dbReference>
<evidence type="ECO:0000313" key="2">
    <source>
        <dbReference type="Proteomes" id="UP000290289"/>
    </source>
</evidence>
<keyword evidence="2" id="KW-1185">Reference proteome</keyword>
<dbReference type="AlphaFoldDB" id="A0A498IK41"/>
<proteinExistence type="predicted"/>
<sequence length="62" mass="6935">MKLSILHQPLKGWFGMGSHTETLVPIPKPKFSGIPILILIPNQIFGNPEIVSGFREKSRIPK</sequence>
<gene>
    <name evidence="1" type="ORF">DVH24_036212</name>
</gene>
<reference evidence="1 2" key="1">
    <citation type="submission" date="2018-10" db="EMBL/GenBank/DDBJ databases">
        <title>A high-quality apple genome assembly.</title>
        <authorList>
            <person name="Hu J."/>
        </authorList>
    </citation>
    <scope>NUCLEOTIDE SEQUENCE [LARGE SCALE GENOMIC DNA]</scope>
    <source>
        <strain evidence="2">cv. HFTH1</strain>
        <tissue evidence="1">Young leaf</tissue>
    </source>
</reference>
<name>A0A498IK41_MALDO</name>
<evidence type="ECO:0000313" key="1">
    <source>
        <dbReference type="EMBL" id="RXH81871.1"/>
    </source>
</evidence>
<accession>A0A498IK41</accession>